<reference evidence="3" key="1">
    <citation type="journal article" date="2002" name="Nature">
        <title>The genome sequence and structure of rice chromosome 1.</title>
        <authorList>
            <person name="Sasaki T."/>
            <person name="Matsumoto T."/>
            <person name="Yamamoto K."/>
            <person name="Sakata K."/>
            <person name="Baba T."/>
            <person name="Katayose Y."/>
            <person name="Wu J."/>
            <person name="Niimura Y."/>
            <person name="Cheng Z."/>
            <person name="Nagamura Y."/>
            <person name="Antonio B.A."/>
            <person name="Kanamori H."/>
            <person name="Hosokawa S."/>
            <person name="Masukawa M."/>
            <person name="Arikawa K."/>
            <person name="Chiden Y."/>
            <person name="Hayashi M."/>
            <person name="Okamoto M."/>
            <person name="Ando T."/>
            <person name="Aoki H."/>
            <person name="Arita K."/>
            <person name="Hamada M."/>
            <person name="Harada C."/>
            <person name="Hijishita S."/>
            <person name="Honda M."/>
            <person name="Ichikawa Y."/>
            <person name="Idonuma A."/>
            <person name="Iijima M."/>
            <person name="Ikeda M."/>
            <person name="Ikeno M."/>
            <person name="Itoh S."/>
            <person name="Itoh T."/>
            <person name="Itoh Y."/>
            <person name="Itoh Y."/>
            <person name="Iwabuchi A."/>
            <person name="Kamiya K."/>
            <person name="Karasawa W."/>
            <person name="Katagiri S."/>
            <person name="Kikuta A."/>
            <person name="Kobayashi N."/>
            <person name="Kono I."/>
            <person name="Machita K."/>
            <person name="Maehara T."/>
            <person name="Mizuno H."/>
            <person name="Mizubayashi T."/>
            <person name="Mukai Y."/>
            <person name="Nagasaki H."/>
            <person name="Nakashima M."/>
            <person name="Nakama Y."/>
            <person name="Nakamichi Y."/>
            <person name="Nakamura M."/>
            <person name="Namiki N."/>
            <person name="Negishi M."/>
            <person name="Ohta I."/>
            <person name="Ono N."/>
            <person name="Saji S."/>
            <person name="Sakai K."/>
            <person name="Shibata M."/>
            <person name="Shimokawa T."/>
            <person name="Shomura A."/>
            <person name="Song J."/>
            <person name="Takazaki Y."/>
            <person name="Terasawa K."/>
            <person name="Tsuji K."/>
            <person name="Waki K."/>
            <person name="Yamagata H."/>
            <person name="Yamane H."/>
            <person name="Yoshiki S."/>
            <person name="Yoshihara R."/>
            <person name="Yukawa K."/>
            <person name="Zhong H."/>
            <person name="Iwama H."/>
            <person name="Endo T."/>
            <person name="Ito H."/>
            <person name="Hahn J.H."/>
            <person name="Kim H.I."/>
            <person name="Eun M.Y."/>
            <person name="Yano M."/>
            <person name="Jiang J."/>
            <person name="Gojobori T."/>
        </authorList>
    </citation>
    <scope>NUCLEOTIDE SEQUENCE</scope>
</reference>
<organism evidence="3">
    <name type="scientific">Oryza sativa subsp. japonica</name>
    <name type="common">Rice</name>
    <dbReference type="NCBI Taxonomy" id="39947"/>
    <lineage>
        <taxon>Eukaryota</taxon>
        <taxon>Viridiplantae</taxon>
        <taxon>Streptophyta</taxon>
        <taxon>Embryophyta</taxon>
        <taxon>Tracheophyta</taxon>
        <taxon>Spermatophyta</taxon>
        <taxon>Magnoliopsida</taxon>
        <taxon>Liliopsida</taxon>
        <taxon>Poales</taxon>
        <taxon>Poaceae</taxon>
        <taxon>BOP clade</taxon>
        <taxon>Oryzoideae</taxon>
        <taxon>Oryzeae</taxon>
        <taxon>Oryzinae</taxon>
        <taxon>Oryza</taxon>
        <taxon>Oryza sativa</taxon>
    </lineage>
</organism>
<feature type="compositionally biased region" description="Low complexity" evidence="1">
    <location>
        <begin position="117"/>
        <end position="135"/>
    </location>
</feature>
<dbReference type="Proteomes" id="UP000000763">
    <property type="component" value="Chromosome 1"/>
</dbReference>
<sequence>MRCKCKCNIGRLNECKEAERCINKFKRTHEPQERELRGELERARERRAQGRGGAHRAAAGALARLGRSSRRQTRAREREPAGSGEVATTMTADQAAPVTGVCGLRSRRTGQLPSRVSLTSFSSGPTSSRLLAVPLRRSRPPRPPQRRRPLPSPTPRPPPTPPSPPAPSPSPAPARCLPASPPDRRHALLCTPRDRERD</sequence>
<reference evidence="4" key="3">
    <citation type="journal article" date="2008" name="Nucleic Acids Res.">
        <title>The rice annotation project database (RAP-DB): 2008 update.</title>
        <authorList>
            <consortium name="The rice annotation project (RAP)"/>
        </authorList>
    </citation>
    <scope>GENOME REANNOTATION</scope>
    <source>
        <strain evidence="4">cv. Nipponbare</strain>
    </source>
</reference>
<evidence type="ECO:0000313" key="2">
    <source>
        <dbReference type="EMBL" id="BAD52924.1"/>
    </source>
</evidence>
<name>Q5Z8R4_ORYSJ</name>
<feature type="compositionally biased region" description="Basic and acidic residues" evidence="1">
    <location>
        <begin position="28"/>
        <end position="48"/>
    </location>
</feature>
<protein>
    <submittedName>
        <fullName evidence="3">Uncharacterized protein</fullName>
    </submittedName>
</protein>
<feature type="compositionally biased region" description="Low complexity" evidence="1">
    <location>
        <begin position="55"/>
        <end position="66"/>
    </location>
</feature>
<feature type="compositionally biased region" description="Basic residues" evidence="1">
    <location>
        <begin position="136"/>
        <end position="149"/>
    </location>
</feature>
<accession>Q5Z8R4</accession>
<dbReference type="EMBL" id="AP003764">
    <property type="protein sequence ID" value="BAD53850.1"/>
    <property type="molecule type" value="Genomic_DNA"/>
</dbReference>
<proteinExistence type="predicted"/>
<feature type="region of interest" description="Disordered" evidence="1">
    <location>
        <begin position="28"/>
        <end position="198"/>
    </location>
</feature>
<evidence type="ECO:0000313" key="4">
    <source>
        <dbReference type="Proteomes" id="UP000000763"/>
    </source>
</evidence>
<dbReference type="AlphaFoldDB" id="Q5Z8R4"/>
<evidence type="ECO:0000313" key="3">
    <source>
        <dbReference type="EMBL" id="BAD53850.1"/>
    </source>
</evidence>
<evidence type="ECO:0000256" key="1">
    <source>
        <dbReference type="SAM" id="MobiDB-lite"/>
    </source>
</evidence>
<dbReference type="EMBL" id="AP003258">
    <property type="protein sequence ID" value="BAD52924.1"/>
    <property type="molecule type" value="Genomic_DNA"/>
</dbReference>
<dbReference type="Proteomes" id="UP000817658">
    <property type="component" value="Chromosome 1"/>
</dbReference>
<feature type="compositionally biased region" description="Basic and acidic residues" evidence="1">
    <location>
        <begin position="182"/>
        <end position="198"/>
    </location>
</feature>
<feature type="compositionally biased region" description="Pro residues" evidence="1">
    <location>
        <begin position="150"/>
        <end position="172"/>
    </location>
</feature>
<gene>
    <name evidence="3" type="ORF">B1051E10.35</name>
    <name evidence="2" type="ORF">P0463A02.5</name>
</gene>
<reference evidence="4" key="2">
    <citation type="journal article" date="2005" name="Nature">
        <title>The map-based sequence of the rice genome.</title>
        <authorList>
            <consortium name="International rice genome sequencing project (IRGSP)"/>
            <person name="Matsumoto T."/>
            <person name="Wu J."/>
            <person name="Kanamori H."/>
            <person name="Katayose Y."/>
            <person name="Fujisawa M."/>
            <person name="Namiki N."/>
            <person name="Mizuno H."/>
            <person name="Yamamoto K."/>
            <person name="Antonio B.A."/>
            <person name="Baba T."/>
            <person name="Sakata K."/>
            <person name="Nagamura Y."/>
            <person name="Aoki H."/>
            <person name="Arikawa K."/>
            <person name="Arita K."/>
            <person name="Bito T."/>
            <person name="Chiden Y."/>
            <person name="Fujitsuka N."/>
            <person name="Fukunaka R."/>
            <person name="Hamada M."/>
            <person name="Harada C."/>
            <person name="Hayashi A."/>
            <person name="Hijishita S."/>
            <person name="Honda M."/>
            <person name="Hosokawa S."/>
            <person name="Ichikawa Y."/>
            <person name="Idonuma A."/>
            <person name="Iijima M."/>
            <person name="Ikeda M."/>
            <person name="Ikeno M."/>
            <person name="Ito K."/>
            <person name="Ito S."/>
            <person name="Ito T."/>
            <person name="Ito Y."/>
            <person name="Ito Y."/>
            <person name="Iwabuchi A."/>
            <person name="Kamiya K."/>
            <person name="Karasawa W."/>
            <person name="Kurita K."/>
            <person name="Katagiri S."/>
            <person name="Kikuta A."/>
            <person name="Kobayashi H."/>
            <person name="Kobayashi N."/>
            <person name="Machita K."/>
            <person name="Maehara T."/>
            <person name="Masukawa M."/>
            <person name="Mizubayashi T."/>
            <person name="Mukai Y."/>
            <person name="Nagasaki H."/>
            <person name="Nagata Y."/>
            <person name="Naito S."/>
            <person name="Nakashima M."/>
            <person name="Nakama Y."/>
            <person name="Nakamichi Y."/>
            <person name="Nakamura M."/>
            <person name="Meguro A."/>
            <person name="Negishi M."/>
            <person name="Ohta I."/>
            <person name="Ohta T."/>
            <person name="Okamoto M."/>
            <person name="Ono N."/>
            <person name="Saji S."/>
            <person name="Sakaguchi M."/>
            <person name="Sakai K."/>
            <person name="Shibata M."/>
            <person name="Shimokawa T."/>
            <person name="Song J."/>
            <person name="Takazaki Y."/>
            <person name="Terasawa K."/>
            <person name="Tsugane M."/>
            <person name="Tsuji K."/>
            <person name="Ueda S."/>
            <person name="Waki K."/>
            <person name="Yamagata H."/>
            <person name="Yamamoto M."/>
            <person name="Yamamoto S."/>
            <person name="Yamane H."/>
            <person name="Yoshiki S."/>
            <person name="Yoshihara R."/>
            <person name="Yukawa K."/>
            <person name="Zhong H."/>
            <person name="Yano M."/>
            <person name="Yuan Q."/>
            <person name="Ouyang S."/>
            <person name="Liu J."/>
            <person name="Jones K.M."/>
            <person name="Gansberger K."/>
            <person name="Moffat K."/>
            <person name="Hill J."/>
            <person name="Bera J."/>
            <person name="Fadrosh D."/>
            <person name="Jin S."/>
            <person name="Johri S."/>
            <person name="Kim M."/>
            <person name="Overton L."/>
            <person name="Reardon M."/>
            <person name="Tsitrin T."/>
            <person name="Vuong H."/>
            <person name="Weaver B."/>
            <person name="Ciecko A."/>
            <person name="Tallon L."/>
            <person name="Jackson J."/>
            <person name="Pai G."/>
            <person name="Aken S.V."/>
            <person name="Utterback T."/>
            <person name="Reidmuller S."/>
            <person name="Feldblyum T."/>
            <person name="Hsiao J."/>
            <person name="Zismann V."/>
            <person name="Iobst S."/>
            <person name="de Vazeille A.R."/>
            <person name="Buell C.R."/>
            <person name="Ying K."/>
            <person name="Li Y."/>
            <person name="Lu T."/>
            <person name="Huang Y."/>
            <person name="Zhao Q."/>
            <person name="Feng Q."/>
            <person name="Zhang L."/>
            <person name="Zhu J."/>
            <person name="Weng Q."/>
            <person name="Mu J."/>
            <person name="Lu Y."/>
            <person name="Fan D."/>
            <person name="Liu Y."/>
            <person name="Guan J."/>
            <person name="Zhang Y."/>
            <person name="Yu S."/>
            <person name="Liu X."/>
            <person name="Zhang Y."/>
            <person name="Hong G."/>
            <person name="Han B."/>
            <person name="Choisne N."/>
            <person name="Demange N."/>
            <person name="Orjeda G."/>
            <person name="Samain S."/>
            <person name="Cattolico L."/>
            <person name="Pelletier E."/>
            <person name="Couloux A."/>
            <person name="Segurens B."/>
            <person name="Wincker P."/>
            <person name="D'Hont A."/>
            <person name="Scarpelli C."/>
            <person name="Weissenbach J."/>
            <person name="Salanoubat M."/>
            <person name="Quetier F."/>
            <person name="Yu Y."/>
            <person name="Kim H.R."/>
            <person name="Rambo T."/>
            <person name="Currie J."/>
            <person name="Collura K."/>
            <person name="Luo M."/>
            <person name="Yang T."/>
            <person name="Ammiraju J.S.S."/>
            <person name="Engler F."/>
            <person name="Soderlund C."/>
            <person name="Wing R.A."/>
            <person name="Palmer L.E."/>
            <person name="de la Bastide M."/>
            <person name="Spiegel L."/>
            <person name="Nascimento L."/>
            <person name="Zutavern T."/>
            <person name="O'Shaughnessy A."/>
            <person name="Dike S."/>
            <person name="Dedhia N."/>
            <person name="Preston R."/>
            <person name="Balija V."/>
            <person name="McCombie W.R."/>
            <person name="Chow T."/>
            <person name="Chen H."/>
            <person name="Chung M."/>
            <person name="Chen C."/>
            <person name="Shaw J."/>
            <person name="Wu H."/>
            <person name="Hsiao K."/>
            <person name="Chao Y."/>
            <person name="Chu M."/>
            <person name="Cheng C."/>
            <person name="Hour A."/>
            <person name="Lee P."/>
            <person name="Lin S."/>
            <person name="Lin Y."/>
            <person name="Liou J."/>
            <person name="Liu S."/>
            <person name="Hsing Y."/>
            <person name="Raghuvanshi S."/>
            <person name="Mohanty A."/>
            <person name="Bharti A.K."/>
            <person name="Gaur A."/>
            <person name="Gupta V."/>
            <person name="Kumar D."/>
            <person name="Ravi V."/>
            <person name="Vij S."/>
            <person name="Kapur A."/>
            <person name="Khurana P."/>
            <person name="Khurana P."/>
            <person name="Khurana J.P."/>
            <person name="Tyagi A.K."/>
            <person name="Gaikwad K."/>
            <person name="Singh A."/>
            <person name="Dalal V."/>
            <person name="Srivastava S."/>
            <person name="Dixit A."/>
            <person name="Pal A.K."/>
            <person name="Ghazi I.A."/>
            <person name="Yadav M."/>
            <person name="Pandit A."/>
            <person name="Bhargava A."/>
            <person name="Sureshbabu K."/>
            <person name="Batra K."/>
            <person name="Sharma T.R."/>
            <person name="Mohapatra T."/>
            <person name="Singh N.K."/>
            <person name="Messing J."/>
            <person name="Nelson A.B."/>
            <person name="Fuks G."/>
            <person name="Kavchok S."/>
            <person name="Keizer G."/>
            <person name="Linton E."/>
            <person name="Llaca V."/>
            <person name="Song R."/>
            <person name="Tanyolac B."/>
            <person name="Young S."/>
            <person name="Ho-Il K."/>
            <person name="Hahn J.H."/>
            <person name="Sangsakoo G."/>
            <person name="Vanavichit A."/>
            <person name="de Mattos Luiz.A.T."/>
            <person name="Zimmer P.D."/>
            <person name="Malone G."/>
            <person name="Dellagostin O."/>
            <person name="de Oliveira A.C."/>
            <person name="Bevan M."/>
            <person name="Bancroft I."/>
            <person name="Minx P."/>
            <person name="Cordum H."/>
            <person name="Wilson R."/>
            <person name="Cheng Z."/>
            <person name="Jin W."/>
            <person name="Jiang J."/>
            <person name="Leong S.A."/>
            <person name="Iwama H."/>
            <person name="Gojobori T."/>
            <person name="Itoh T."/>
            <person name="Niimura Y."/>
            <person name="Fujii Y."/>
            <person name="Habara T."/>
            <person name="Sakai H."/>
            <person name="Sato Y."/>
            <person name="Wilson G."/>
            <person name="Kumar K."/>
            <person name="McCouch S."/>
            <person name="Juretic N."/>
            <person name="Hoen D."/>
            <person name="Wright S."/>
            <person name="Bruskiewich R."/>
            <person name="Bureau T."/>
            <person name="Miyao A."/>
            <person name="Hirochika H."/>
            <person name="Nishikawa T."/>
            <person name="Kadowaki K."/>
            <person name="Sugiura M."/>
            <person name="Burr B."/>
            <person name="Sasaki T."/>
        </authorList>
    </citation>
    <scope>NUCLEOTIDE SEQUENCE [LARGE SCALE GENOMIC DNA]</scope>
    <source>
        <strain evidence="4">cv. Nipponbare</strain>
    </source>
</reference>